<reference evidence="1 2" key="1">
    <citation type="journal article" date="2014" name="Genome Announc.">
        <title>Comparative Genome Analysis of Two Isolates of the Fish Pathogen Piscirickettsia salmonis from Different Hosts Reveals Major Differences in Virulence-Associated Secretion Systems.</title>
        <authorList>
            <person name="Bohle H."/>
            <person name="Henriquez P."/>
            <person name="Grothusen H."/>
            <person name="Navas E."/>
            <person name="Sandoval A."/>
            <person name="Bustamante F."/>
            <person name="Bustos P."/>
            <person name="Mancilla M."/>
        </authorList>
    </citation>
    <scope>NUCLEOTIDE SEQUENCE [LARGE SCALE GENOMIC DNA]</scope>
    <source>
        <strain evidence="2">B1-32597</strain>
    </source>
</reference>
<protein>
    <submittedName>
        <fullName evidence="1">Membrane protein</fullName>
    </submittedName>
</protein>
<evidence type="ECO:0000313" key="2">
    <source>
        <dbReference type="Proteomes" id="UP000029558"/>
    </source>
</evidence>
<evidence type="ECO:0000313" key="1">
    <source>
        <dbReference type="EMBL" id="ALB22728.1"/>
    </source>
</evidence>
<name>A0A1L6TBR0_PISSA</name>
<dbReference type="Proteomes" id="UP000029558">
    <property type="component" value="Chromosome"/>
</dbReference>
<accession>A0A1L6TBR0</accession>
<dbReference type="AlphaFoldDB" id="A0A1L6TBR0"/>
<dbReference type="EMBL" id="CP012508">
    <property type="protein sequence ID" value="ALB22728.1"/>
    <property type="molecule type" value="Genomic_DNA"/>
</dbReference>
<organism evidence="1 2">
    <name type="scientific">Piscirickettsia salmonis</name>
    <dbReference type="NCBI Taxonomy" id="1238"/>
    <lineage>
        <taxon>Bacteria</taxon>
        <taxon>Pseudomonadati</taxon>
        <taxon>Pseudomonadota</taxon>
        <taxon>Gammaproteobacteria</taxon>
        <taxon>Thiotrichales</taxon>
        <taxon>Piscirickettsiaceae</taxon>
        <taxon>Piscirickettsia</taxon>
    </lineage>
</organism>
<sequence>MRPSHSHALSALIKLLIVMILVVLLFNPAVSWQAAIIFLIIIIFLIGFIIITYENFEHGIRKQLAKKEDDALLNIEDKTDNTTKKLTNADLASAEKTEEK</sequence>
<gene>
    <name evidence="1" type="ORF">KU39_1546</name>
</gene>
<proteinExistence type="predicted"/>
<dbReference type="RefSeq" id="WP_017376497.1">
    <property type="nucleotide sequence ID" value="NZ_CP013781.1"/>
</dbReference>